<dbReference type="NCBIfam" id="TIGR00412">
    <property type="entry name" value="redox_disulf_2"/>
    <property type="match status" value="1"/>
</dbReference>
<dbReference type="EMBL" id="QGMY01000004">
    <property type="protein sequence ID" value="PWR73044.1"/>
    <property type="molecule type" value="Genomic_DNA"/>
</dbReference>
<name>A0A2V2MY32_9EURY</name>
<dbReference type="InterPro" id="IPR036249">
    <property type="entry name" value="Thioredoxin-like_sf"/>
</dbReference>
<reference evidence="7 8" key="1">
    <citation type="submission" date="2018-05" db="EMBL/GenBank/DDBJ databases">
        <title>Draft genome of Methanospirillum lacunae Ki8-1.</title>
        <authorList>
            <person name="Dueholm M.S."/>
            <person name="Nielsen P.H."/>
            <person name="Bakmann L.F."/>
            <person name="Otzen D.E."/>
        </authorList>
    </citation>
    <scope>NUCLEOTIDE SEQUENCE [LARGE SCALE GENOMIC DNA]</scope>
    <source>
        <strain evidence="7 8">Ki8-1</strain>
    </source>
</reference>
<keyword evidence="2 3" id="KW-0249">Electron transport</keyword>
<comment type="function">
    <text evidence="3">Does not function as a glutathione-disulfide oxidoreductase in the presence of glutathione and glutathione reductase. Has low thioredoxin activity in vitro.</text>
</comment>
<evidence type="ECO:0000256" key="1">
    <source>
        <dbReference type="ARBA" id="ARBA00007787"/>
    </source>
</evidence>
<evidence type="ECO:0000259" key="6">
    <source>
        <dbReference type="Pfam" id="PF13192"/>
    </source>
</evidence>
<evidence type="ECO:0000256" key="2">
    <source>
        <dbReference type="ARBA" id="ARBA00022982"/>
    </source>
</evidence>
<dbReference type="SUPFAM" id="SSF52833">
    <property type="entry name" value="Thioredoxin-like"/>
    <property type="match status" value="1"/>
</dbReference>
<protein>
    <recommendedName>
        <fullName evidence="3">Thioredoxin</fullName>
    </recommendedName>
</protein>
<evidence type="ECO:0000313" key="7">
    <source>
        <dbReference type="EMBL" id="PWR73044.1"/>
    </source>
</evidence>
<sequence>MKFEILGSGCTKCKRLYDNVVEAVKKAGIQADVIKIEDMGEIVSRGILMPPSLFMDGEEVFSGRVPSVNEIIEVVKGA</sequence>
<keyword evidence="3" id="KW-0813">Transport</keyword>
<proteinExistence type="inferred from homology"/>
<dbReference type="InterPro" id="IPR005243">
    <property type="entry name" value="THIRX-like_proc"/>
</dbReference>
<dbReference type="Gene3D" id="3.40.30.10">
    <property type="entry name" value="Glutaredoxin"/>
    <property type="match status" value="1"/>
</dbReference>
<feature type="domain" description="Thioredoxin-like fold" evidence="6">
    <location>
        <begin position="1"/>
        <end position="76"/>
    </location>
</feature>
<dbReference type="Pfam" id="PF13192">
    <property type="entry name" value="Thioredoxin_3"/>
    <property type="match status" value="1"/>
</dbReference>
<dbReference type="PANTHER" id="PTHR36450:SF1">
    <property type="entry name" value="THIOREDOXIN"/>
    <property type="match status" value="1"/>
</dbReference>
<dbReference type="OrthoDB" id="50016at2157"/>
<gene>
    <name evidence="7" type="ORF">DK846_05530</name>
</gene>
<comment type="similarity">
    <text evidence="1 3">Belongs to the glutaredoxin family.</text>
</comment>
<evidence type="ECO:0000313" key="8">
    <source>
        <dbReference type="Proteomes" id="UP000245657"/>
    </source>
</evidence>
<dbReference type="PIRSF" id="PIRSF037031">
    <property type="entry name" value="Redox_disulphide_2"/>
    <property type="match status" value="1"/>
</dbReference>
<feature type="active site" description="Nucleophile" evidence="4">
    <location>
        <position position="10"/>
    </location>
</feature>
<feature type="active site" description="Nucleophile" evidence="4">
    <location>
        <position position="13"/>
    </location>
</feature>
<dbReference type="InterPro" id="IPR012336">
    <property type="entry name" value="Thioredoxin-like_fold"/>
</dbReference>
<evidence type="ECO:0000256" key="3">
    <source>
        <dbReference type="PIRNR" id="PIRNR037031"/>
    </source>
</evidence>
<evidence type="ECO:0000256" key="4">
    <source>
        <dbReference type="PIRSR" id="PIRSR037031-50"/>
    </source>
</evidence>
<keyword evidence="5" id="KW-1015">Disulfide bond</keyword>
<dbReference type="AlphaFoldDB" id="A0A2V2MY32"/>
<comment type="caution">
    <text evidence="7">The sequence shown here is derived from an EMBL/GenBank/DDBJ whole genome shotgun (WGS) entry which is preliminary data.</text>
</comment>
<evidence type="ECO:0000256" key="5">
    <source>
        <dbReference type="PIRSR" id="PIRSR037031-51"/>
    </source>
</evidence>
<keyword evidence="8" id="KW-1185">Reference proteome</keyword>
<dbReference type="GeneID" id="97550021"/>
<dbReference type="Proteomes" id="UP000245657">
    <property type="component" value="Unassembled WGS sequence"/>
</dbReference>
<accession>A0A2V2MY32</accession>
<feature type="disulfide bond" description="Redox-active" evidence="5">
    <location>
        <begin position="10"/>
        <end position="13"/>
    </location>
</feature>
<keyword evidence="3 5" id="KW-0676">Redox-active center</keyword>
<dbReference type="RefSeq" id="WP_109967945.1">
    <property type="nucleotide sequence ID" value="NZ_CP176093.1"/>
</dbReference>
<dbReference type="PANTHER" id="PTHR36450">
    <property type="entry name" value="THIOREDOXIN"/>
    <property type="match status" value="1"/>
</dbReference>
<organism evidence="7 8">
    <name type="scientific">Methanospirillum lacunae</name>
    <dbReference type="NCBI Taxonomy" id="668570"/>
    <lineage>
        <taxon>Archaea</taxon>
        <taxon>Methanobacteriati</taxon>
        <taxon>Methanobacteriota</taxon>
        <taxon>Stenosarchaea group</taxon>
        <taxon>Methanomicrobia</taxon>
        <taxon>Methanomicrobiales</taxon>
        <taxon>Methanospirillaceae</taxon>
        <taxon>Methanospirillum</taxon>
    </lineage>
</organism>